<evidence type="ECO:0000256" key="1">
    <source>
        <dbReference type="SAM" id="Coils"/>
    </source>
</evidence>
<keyword evidence="1" id="KW-0175">Coiled coil</keyword>
<dbReference type="InterPro" id="IPR006533">
    <property type="entry name" value="T6SS_Vgr_RhsGE"/>
</dbReference>
<feature type="coiled-coil region" evidence="1">
    <location>
        <begin position="560"/>
        <end position="594"/>
    </location>
</feature>
<evidence type="ECO:0000259" key="3">
    <source>
        <dbReference type="Pfam" id="PF13296"/>
    </source>
</evidence>
<dbReference type="InterPro" id="IPR028244">
    <property type="entry name" value="T6SS_Rhs_Vgr_dom"/>
</dbReference>
<dbReference type="Proteomes" id="UP000179860">
    <property type="component" value="Chromosome 2"/>
</dbReference>
<dbReference type="Pfam" id="PF13296">
    <property type="entry name" value="T6SS_Vgr"/>
    <property type="match status" value="1"/>
</dbReference>
<dbReference type="KEGG" id="pspw:BJG93_26185"/>
<dbReference type="Gene3D" id="3.55.50.10">
    <property type="entry name" value="Baseplate protein-like domains"/>
    <property type="match status" value="1"/>
</dbReference>
<dbReference type="SUPFAM" id="SSF69279">
    <property type="entry name" value="Phage tail proteins"/>
    <property type="match status" value="2"/>
</dbReference>
<dbReference type="AlphaFoldDB" id="A0A1I9YRF9"/>
<dbReference type="Pfam" id="PF10106">
    <property type="entry name" value="DUF2345"/>
    <property type="match status" value="1"/>
</dbReference>
<name>A0A1I9YRF9_9BURK</name>
<reference evidence="4" key="2">
    <citation type="submission" date="2021-06" db="EMBL/GenBank/DDBJ databases">
        <authorList>
            <person name="Rogers T.H."/>
            <person name="Ramsay J.P."/>
            <person name="Wang P."/>
            <person name="Terpolilli J."/>
        </authorList>
    </citation>
    <scope>NUCLEOTIDE SEQUENCE [LARGE SCALE GENOMIC DNA]</scope>
    <source>
        <strain evidence="4">WSM5005</strain>
    </source>
</reference>
<dbReference type="OrthoDB" id="8590234at2"/>
<keyword evidence="5" id="KW-1185">Reference proteome</keyword>
<feature type="domain" description="Putative type VI secretion system Rhs element associated Vgr" evidence="3">
    <location>
        <begin position="466"/>
        <end position="567"/>
    </location>
</feature>
<dbReference type="EMBL" id="CP017562">
    <property type="protein sequence ID" value="APA88789.2"/>
    <property type="molecule type" value="Genomic_DNA"/>
</dbReference>
<sequence length="764" mass="84785">MPQAPSAALADIFAFEGTRAIGEPTKYVIQFTHPQDDLSRSEYLNRPAAFVIQPPSRDSWSKPEPARRIQGVVTHFALMSSNRDQSTYQVVLESRLALLRSNPRCRFFLDSSIPEIIRQILRENGFDQLLADFEIMLYREYRKFDFIMQWGEDDLTFITRLCRRSGIWFVCETGEHCERVRFGDDFTHYRREPNLTVAYRHPGGMETSGAESVGALEMHSATIPRRQSVRTYNPERRTPEPLDGSKDIHDDTTTYGETYVWGTPHLNEDEANGEARLRHEAALAAQIEYRGTGDMLDLTPASVLRFANRELPDAKHGLLAVRVMCRASRKKAYHIEFSAIPSDRLYRLPLMEETWPRIEGVITGAIASPGGYKDPYLDDQGRYIVHLHVDRDERTPGLQSCPMRLAKPFAGAGQSGFHFGLVEGTVVTVGFLWGNPDLPYISQVLHTADATDPVVSGYPWGTRNTIRTRTNNTLEMDDRDGREHIKVATEHGKTQLNLGYTVDRNNKGRGEGFELRTDQKGHVRAGGGMLVSADAQPVARGHQTDMAPATDQFRLTQAQAQELTDVARAAHAEMADVKAENQWLKDELAGLKQAVIALSAPNGIGLATPDRVLVSAGKDVSVATSSRFNVNAMANVVIAAGEVLSLFAHRLGIKLFAARGKVQIQAQSDEISIASEKDTIITSTKGRVVIEAKEELLFKCGGSYFRMTGNGIEDATPGDRKWRAAAYDRSGPASMPADLPVLPVPAETECALRASRAGMPFARM</sequence>
<dbReference type="RefSeq" id="WP_082194563.1">
    <property type="nucleotide sequence ID" value="NZ_CP017562.2"/>
</dbReference>
<evidence type="ECO:0000313" key="5">
    <source>
        <dbReference type="Proteomes" id="UP000179860"/>
    </source>
</evidence>
<accession>A0A1I9YRF9</accession>
<dbReference type="NCBIfam" id="TIGR01646">
    <property type="entry name" value="vgr_GE"/>
    <property type="match status" value="1"/>
</dbReference>
<protein>
    <submittedName>
        <fullName evidence="4">Type VI secretion system tip protein VgrG</fullName>
    </submittedName>
</protein>
<reference evidence="4" key="1">
    <citation type="submission" date="2016-09" db="EMBL/GenBank/DDBJ databases">
        <title>The Complete Genome of Burkholderia sprentiae wsm5005.</title>
        <authorList>
            <person name="De Meyer S."/>
            <person name="Wang P."/>
            <person name="Terpolilli J."/>
        </authorList>
    </citation>
    <scope>NUCLEOTIDE SEQUENCE [LARGE SCALE GENOMIC DNA]</scope>
    <source>
        <strain evidence="4">WSM5005</strain>
    </source>
</reference>
<dbReference type="Pfam" id="PF05954">
    <property type="entry name" value="Phage_GPD"/>
    <property type="match status" value="1"/>
</dbReference>
<evidence type="ECO:0000259" key="2">
    <source>
        <dbReference type="Pfam" id="PF10106"/>
    </source>
</evidence>
<dbReference type="STRING" id="754502.BJG93_26185"/>
<dbReference type="InterPro" id="IPR018769">
    <property type="entry name" value="VgrG2_DUF2345"/>
</dbReference>
<organism evidence="4 5">
    <name type="scientific">Paraburkholderia sprentiae WSM5005</name>
    <dbReference type="NCBI Taxonomy" id="754502"/>
    <lineage>
        <taxon>Bacteria</taxon>
        <taxon>Pseudomonadati</taxon>
        <taxon>Pseudomonadota</taxon>
        <taxon>Betaproteobacteria</taxon>
        <taxon>Burkholderiales</taxon>
        <taxon>Burkholderiaceae</taxon>
        <taxon>Paraburkholderia</taxon>
    </lineage>
</organism>
<dbReference type="Gene3D" id="2.40.50.230">
    <property type="entry name" value="Gp5 N-terminal domain"/>
    <property type="match status" value="1"/>
</dbReference>
<dbReference type="InterPro" id="IPR037026">
    <property type="entry name" value="Vgr_OB-fold_dom_sf"/>
</dbReference>
<dbReference type="SUPFAM" id="SSF69255">
    <property type="entry name" value="gp5 N-terminal domain-like"/>
    <property type="match status" value="1"/>
</dbReference>
<feature type="domain" description="DUF2345" evidence="2">
    <location>
        <begin position="587"/>
        <end position="733"/>
    </location>
</feature>
<proteinExistence type="predicted"/>
<evidence type="ECO:0000313" key="4">
    <source>
        <dbReference type="EMBL" id="APA88789.2"/>
    </source>
</evidence>
<dbReference type="Gene3D" id="2.30.110.50">
    <property type="match status" value="2"/>
</dbReference>
<gene>
    <name evidence="4" type="primary">vgrG</name>
    <name evidence="4" type="ORF">BJG93_26185</name>
</gene>